<evidence type="ECO:0000256" key="5">
    <source>
        <dbReference type="ARBA" id="ARBA00023237"/>
    </source>
</evidence>
<evidence type="ECO:0000256" key="8">
    <source>
        <dbReference type="SAM" id="SignalP"/>
    </source>
</evidence>
<feature type="compositionally biased region" description="Polar residues" evidence="7">
    <location>
        <begin position="374"/>
        <end position="383"/>
    </location>
</feature>
<keyword evidence="3" id="KW-0812">Transmembrane</keyword>
<keyword evidence="6" id="KW-0175">Coiled coil</keyword>
<evidence type="ECO:0000256" key="4">
    <source>
        <dbReference type="ARBA" id="ARBA00023136"/>
    </source>
</evidence>
<evidence type="ECO:0000313" key="9">
    <source>
        <dbReference type="EMBL" id="RFU18351.1"/>
    </source>
</evidence>
<dbReference type="OrthoDB" id="113473at2"/>
<evidence type="ECO:0000256" key="2">
    <source>
        <dbReference type="ARBA" id="ARBA00022452"/>
    </source>
</evidence>
<keyword evidence="5" id="KW-0998">Cell outer membrane</keyword>
<dbReference type="RefSeq" id="WP_117297645.1">
    <property type="nucleotide sequence ID" value="NZ_QVQT02000001.1"/>
</dbReference>
<feature type="signal peptide" evidence="8">
    <location>
        <begin position="1"/>
        <end position="24"/>
    </location>
</feature>
<feature type="coiled-coil region" evidence="6">
    <location>
        <begin position="105"/>
        <end position="132"/>
    </location>
</feature>
<evidence type="ECO:0000256" key="7">
    <source>
        <dbReference type="SAM" id="MobiDB-lite"/>
    </source>
</evidence>
<comment type="caution">
    <text evidence="9">The sequence shown here is derived from an EMBL/GenBank/DDBJ whole genome shotgun (WGS) entry which is preliminary data.</text>
</comment>
<dbReference type="GO" id="GO:0015562">
    <property type="term" value="F:efflux transmembrane transporter activity"/>
    <property type="evidence" value="ECO:0007669"/>
    <property type="project" value="InterPro"/>
</dbReference>
<evidence type="ECO:0000313" key="10">
    <source>
        <dbReference type="Proteomes" id="UP000264702"/>
    </source>
</evidence>
<sequence>MRLKKWACQIAFACTLLGTAGASAQISLFTVVDLSVKNSTSVRMAAADVRHAAGALSETKDAYVPSVNLGSSVGPPPYGFPLGNPDIYDLNAQSLVLSFSQPDYIRSARSALKAAELNLKDAQDQVAADAATDYIELDHDLQSIRALDEEKSSAEKLVSIEQDRVQAGVDPRMEELRAELISAQVDLKRLHLQNDAEQMRQKIAHLTGLPGEGLETQTATIPPEPTFGSDTGKEDETAQNNAGVAAAFDNAQAKRYQSFGDRRQNLRPNIGFGFKYQRFAKFDNYATYYHNFQQNNLSAGVEITLPIFDRSLKAKAVQSAAEAEHAQAQAEQSRDLLSEQLLGLRKSLMEIAAQQKIARLQSELAGEQLRTVKTQLQSGSGSPNAAPVTPKEAQQAQIEERQRYEDMLDANFQLAKVEIALMRATGQLANWLLTK</sequence>
<protein>
    <submittedName>
        <fullName evidence="9">TolC family protein</fullName>
    </submittedName>
</protein>
<dbReference type="GO" id="GO:0009279">
    <property type="term" value="C:cell outer membrane"/>
    <property type="evidence" value="ECO:0007669"/>
    <property type="project" value="UniProtKB-SubCell"/>
</dbReference>
<name>A0A372IU60_9BACT</name>
<dbReference type="Proteomes" id="UP000264702">
    <property type="component" value="Unassembled WGS sequence"/>
</dbReference>
<gene>
    <name evidence="9" type="ORF">D0Y96_01935</name>
</gene>
<reference evidence="9 10" key="1">
    <citation type="submission" date="2018-08" db="EMBL/GenBank/DDBJ databases">
        <title>Acidipila sp. 4G-K13, an acidobacterium isolated from forest soil.</title>
        <authorList>
            <person name="Gao Z.-H."/>
            <person name="Qiu L.-H."/>
        </authorList>
    </citation>
    <scope>NUCLEOTIDE SEQUENCE [LARGE SCALE GENOMIC DNA]</scope>
    <source>
        <strain evidence="9 10">4G-K13</strain>
    </source>
</reference>
<comment type="subcellular location">
    <subcellularLocation>
        <location evidence="1">Cell outer membrane</location>
    </subcellularLocation>
</comment>
<dbReference type="GO" id="GO:0015288">
    <property type="term" value="F:porin activity"/>
    <property type="evidence" value="ECO:0007669"/>
    <property type="project" value="TreeGrafter"/>
</dbReference>
<proteinExistence type="predicted"/>
<dbReference type="PANTHER" id="PTHR30026:SF20">
    <property type="entry name" value="OUTER MEMBRANE PROTEIN TOLC"/>
    <property type="match status" value="1"/>
</dbReference>
<keyword evidence="2" id="KW-1134">Transmembrane beta strand</keyword>
<dbReference type="PANTHER" id="PTHR30026">
    <property type="entry name" value="OUTER MEMBRANE PROTEIN TOLC"/>
    <property type="match status" value="1"/>
</dbReference>
<keyword evidence="10" id="KW-1185">Reference proteome</keyword>
<evidence type="ECO:0000256" key="1">
    <source>
        <dbReference type="ARBA" id="ARBA00004442"/>
    </source>
</evidence>
<keyword evidence="4" id="KW-0472">Membrane</keyword>
<dbReference type="Gene3D" id="1.20.1600.10">
    <property type="entry name" value="Outer membrane efflux proteins (OEP)"/>
    <property type="match status" value="1"/>
</dbReference>
<organism evidence="9 10">
    <name type="scientific">Paracidobacterium acidisoli</name>
    <dbReference type="NCBI Taxonomy" id="2303751"/>
    <lineage>
        <taxon>Bacteria</taxon>
        <taxon>Pseudomonadati</taxon>
        <taxon>Acidobacteriota</taxon>
        <taxon>Terriglobia</taxon>
        <taxon>Terriglobales</taxon>
        <taxon>Acidobacteriaceae</taxon>
        <taxon>Paracidobacterium</taxon>
    </lineage>
</organism>
<dbReference type="EMBL" id="QVQT01000001">
    <property type="protein sequence ID" value="RFU18351.1"/>
    <property type="molecule type" value="Genomic_DNA"/>
</dbReference>
<keyword evidence="8" id="KW-0732">Signal</keyword>
<evidence type="ECO:0000256" key="3">
    <source>
        <dbReference type="ARBA" id="ARBA00022692"/>
    </source>
</evidence>
<dbReference type="GO" id="GO:1990281">
    <property type="term" value="C:efflux pump complex"/>
    <property type="evidence" value="ECO:0007669"/>
    <property type="project" value="TreeGrafter"/>
</dbReference>
<dbReference type="SUPFAM" id="SSF56954">
    <property type="entry name" value="Outer membrane efflux proteins (OEP)"/>
    <property type="match status" value="1"/>
</dbReference>
<feature type="chain" id="PRO_5016664466" evidence="8">
    <location>
        <begin position="25"/>
        <end position="435"/>
    </location>
</feature>
<feature type="region of interest" description="Disordered" evidence="7">
    <location>
        <begin position="374"/>
        <end position="396"/>
    </location>
</feature>
<feature type="region of interest" description="Disordered" evidence="7">
    <location>
        <begin position="213"/>
        <end position="235"/>
    </location>
</feature>
<accession>A0A372IU60</accession>
<evidence type="ECO:0000256" key="6">
    <source>
        <dbReference type="SAM" id="Coils"/>
    </source>
</evidence>
<dbReference type="InterPro" id="IPR051906">
    <property type="entry name" value="TolC-like"/>
</dbReference>
<dbReference type="AlphaFoldDB" id="A0A372IU60"/>